<organism evidence="1">
    <name type="scientific">uncultured Caudovirales phage</name>
    <dbReference type="NCBI Taxonomy" id="2100421"/>
    <lineage>
        <taxon>Viruses</taxon>
        <taxon>Duplodnaviria</taxon>
        <taxon>Heunggongvirae</taxon>
        <taxon>Uroviricota</taxon>
        <taxon>Caudoviricetes</taxon>
        <taxon>Peduoviridae</taxon>
        <taxon>Maltschvirus</taxon>
        <taxon>Maltschvirus maltsch</taxon>
    </lineage>
</organism>
<dbReference type="EMBL" id="LR796639">
    <property type="protein sequence ID" value="CAB4156582.1"/>
    <property type="molecule type" value="Genomic_DNA"/>
</dbReference>
<protein>
    <submittedName>
        <fullName evidence="1">Uncharacterized protein</fullName>
    </submittedName>
</protein>
<accession>A0A6J5ND68</accession>
<evidence type="ECO:0000313" key="1">
    <source>
        <dbReference type="EMBL" id="CAB4156582.1"/>
    </source>
</evidence>
<proteinExistence type="predicted"/>
<name>A0A6J5ND68_9CAUD</name>
<sequence length="60" mass="6883">MNVPKVCPRCEGWIPNNYQPGEYPGAISRIDNVTEICSECGTVEALLDWENKLTDWRNKK</sequence>
<gene>
    <name evidence="1" type="ORF">UFOVP658_77</name>
</gene>
<reference evidence="1" key="1">
    <citation type="submission" date="2020-04" db="EMBL/GenBank/DDBJ databases">
        <authorList>
            <person name="Chiriac C."/>
            <person name="Salcher M."/>
            <person name="Ghai R."/>
            <person name="Kavagutti S V."/>
        </authorList>
    </citation>
    <scope>NUCLEOTIDE SEQUENCE</scope>
</reference>